<dbReference type="Proteomes" id="UP000255515">
    <property type="component" value="Unassembled WGS sequence"/>
</dbReference>
<proteinExistence type="predicted"/>
<dbReference type="AlphaFoldDB" id="A0A376BYM9"/>
<gene>
    <name evidence="1" type="ORF">NCTC11661_00229</name>
</gene>
<protein>
    <recommendedName>
        <fullName evidence="3">Rieske domain-containing protein</fullName>
    </recommendedName>
</protein>
<organism evidence="1 2">
    <name type="scientific">Bergeyella zoohelcum</name>
    <dbReference type="NCBI Taxonomy" id="1015"/>
    <lineage>
        <taxon>Bacteria</taxon>
        <taxon>Pseudomonadati</taxon>
        <taxon>Bacteroidota</taxon>
        <taxon>Flavobacteriia</taxon>
        <taxon>Flavobacteriales</taxon>
        <taxon>Weeksellaceae</taxon>
        <taxon>Bergeyella</taxon>
    </lineage>
</organism>
<reference evidence="1 2" key="1">
    <citation type="submission" date="2018-06" db="EMBL/GenBank/DDBJ databases">
        <authorList>
            <consortium name="Pathogen Informatics"/>
            <person name="Doyle S."/>
        </authorList>
    </citation>
    <scope>NUCLEOTIDE SEQUENCE [LARGE SCALE GENOMIC DNA]</scope>
    <source>
        <strain evidence="1 2">NCTC11661</strain>
    </source>
</reference>
<dbReference type="RefSeq" id="WP_002687218.1">
    <property type="nucleotide sequence ID" value="NZ_UFTJ01000001.1"/>
</dbReference>
<accession>A0A376BYM9</accession>
<evidence type="ECO:0000313" key="1">
    <source>
        <dbReference type="EMBL" id="SSZ46584.1"/>
    </source>
</evidence>
<evidence type="ECO:0008006" key="3">
    <source>
        <dbReference type="Google" id="ProtNLM"/>
    </source>
</evidence>
<dbReference type="EMBL" id="UFTJ01000001">
    <property type="protein sequence ID" value="SSZ46584.1"/>
    <property type="molecule type" value="Genomic_DNA"/>
</dbReference>
<name>A0A376BYM9_9FLAO</name>
<sequence>MARTIDKFYFTLQRYKIFVMKKIISLYTALLLCLLFTLIPISCRNTPETINCFPHSPINVTIHLNLPAYQPINIIGGWQYIDEQSSGTRGLIIVRTNTGFHIYDRNAPHICPDNGTTLEVINDTKIICPKDGAEWMLLTGEMLKIANVPPKMYRNYVYDPYNNTLTVYQ</sequence>
<evidence type="ECO:0000313" key="2">
    <source>
        <dbReference type="Proteomes" id="UP000255515"/>
    </source>
</evidence>